<reference evidence="10 11" key="1">
    <citation type="submission" date="2019-03" db="EMBL/GenBank/DDBJ databases">
        <title>Whole genome sequence of a novel Rubrobacter taiwanensis strain, isolated from Yellowstone National Park.</title>
        <authorList>
            <person name="Freed S."/>
            <person name="Ramaley R.F."/>
            <person name="Kyndt J.A."/>
        </authorList>
    </citation>
    <scope>NUCLEOTIDE SEQUENCE [LARGE SCALE GENOMIC DNA]</scope>
    <source>
        <strain evidence="10 11">Yellowstone</strain>
    </source>
</reference>
<dbReference type="GO" id="GO:0015606">
    <property type="term" value="F:spermidine transmembrane transporter activity"/>
    <property type="evidence" value="ECO:0007669"/>
    <property type="project" value="TreeGrafter"/>
</dbReference>
<dbReference type="PROSITE" id="PS50283">
    <property type="entry name" value="NA_SOLUT_SYMP_3"/>
    <property type="match status" value="1"/>
</dbReference>
<evidence type="ECO:0000256" key="2">
    <source>
        <dbReference type="ARBA" id="ARBA00006434"/>
    </source>
</evidence>
<feature type="transmembrane region" description="Helical" evidence="9">
    <location>
        <begin position="68"/>
        <end position="91"/>
    </location>
</feature>
<evidence type="ECO:0000256" key="6">
    <source>
        <dbReference type="ARBA" id="ARBA00022989"/>
    </source>
</evidence>
<keyword evidence="3" id="KW-0813">Transport</keyword>
<dbReference type="PANTHER" id="PTHR48086:SF10">
    <property type="entry name" value="AGR155CP"/>
    <property type="match status" value="1"/>
</dbReference>
<dbReference type="OrthoDB" id="9789704at2"/>
<gene>
    <name evidence="10" type="ORF">E0L93_06065</name>
</gene>
<dbReference type="Pfam" id="PF00474">
    <property type="entry name" value="SSF"/>
    <property type="match status" value="1"/>
</dbReference>
<dbReference type="GO" id="GO:0046942">
    <property type="term" value="P:carboxylic acid transport"/>
    <property type="evidence" value="ECO:0007669"/>
    <property type="project" value="UniProtKB-ARBA"/>
</dbReference>
<dbReference type="InterPro" id="IPR001734">
    <property type="entry name" value="Na/solute_symporter"/>
</dbReference>
<comment type="subcellular location">
    <subcellularLocation>
        <location evidence="1">Membrane</location>
        <topology evidence="1">Multi-pass membrane protein</topology>
    </subcellularLocation>
</comment>
<dbReference type="InterPro" id="IPR050277">
    <property type="entry name" value="Sodium:Solute_Symporter"/>
</dbReference>
<feature type="transmembrane region" description="Helical" evidence="9">
    <location>
        <begin position="266"/>
        <end position="290"/>
    </location>
</feature>
<dbReference type="InterPro" id="IPR018212">
    <property type="entry name" value="Na/solute_symporter_CS"/>
</dbReference>
<evidence type="ECO:0000256" key="8">
    <source>
        <dbReference type="RuleBase" id="RU362091"/>
    </source>
</evidence>
<feature type="transmembrane region" description="Helical" evidence="9">
    <location>
        <begin position="223"/>
        <end position="245"/>
    </location>
</feature>
<keyword evidence="11" id="KW-1185">Reference proteome</keyword>
<feature type="transmembrane region" description="Helical" evidence="9">
    <location>
        <begin position="434"/>
        <end position="455"/>
    </location>
</feature>
<accession>A0A4V2NWQ6</accession>
<feature type="transmembrane region" description="Helical" evidence="9">
    <location>
        <begin position="380"/>
        <end position="399"/>
    </location>
</feature>
<evidence type="ECO:0000313" key="11">
    <source>
        <dbReference type="Proteomes" id="UP000295244"/>
    </source>
</evidence>
<name>A0A4V2NWQ6_9ACTN</name>
<dbReference type="Proteomes" id="UP000295244">
    <property type="component" value="Unassembled WGS sequence"/>
</dbReference>
<feature type="transmembrane region" description="Helical" evidence="9">
    <location>
        <begin position="183"/>
        <end position="203"/>
    </location>
</feature>
<evidence type="ECO:0000256" key="7">
    <source>
        <dbReference type="ARBA" id="ARBA00023136"/>
    </source>
</evidence>
<proteinExistence type="inferred from homology"/>
<dbReference type="InterPro" id="IPR038377">
    <property type="entry name" value="Na/Glc_symporter_sf"/>
</dbReference>
<keyword evidence="5 9" id="KW-0812">Transmembrane</keyword>
<feature type="transmembrane region" description="Helical" evidence="9">
    <location>
        <begin position="42"/>
        <end position="62"/>
    </location>
</feature>
<dbReference type="AlphaFoldDB" id="A0A4V2NWQ6"/>
<evidence type="ECO:0000256" key="3">
    <source>
        <dbReference type="ARBA" id="ARBA00022448"/>
    </source>
</evidence>
<dbReference type="PROSITE" id="PS00456">
    <property type="entry name" value="NA_SOLUT_SYMP_1"/>
    <property type="match status" value="1"/>
</dbReference>
<dbReference type="PANTHER" id="PTHR48086">
    <property type="entry name" value="SODIUM/PROLINE SYMPORTER-RELATED"/>
    <property type="match status" value="1"/>
</dbReference>
<feature type="transmembrane region" description="Helical" evidence="9">
    <location>
        <begin position="411"/>
        <end position="428"/>
    </location>
</feature>
<feature type="transmembrane region" description="Helical" evidence="9">
    <location>
        <begin position="119"/>
        <end position="137"/>
    </location>
</feature>
<feature type="transmembrane region" description="Helical" evidence="9">
    <location>
        <begin position="143"/>
        <end position="171"/>
    </location>
</feature>
<evidence type="ECO:0000313" key="10">
    <source>
        <dbReference type="EMBL" id="TCJ18302.1"/>
    </source>
</evidence>
<feature type="transmembrane region" description="Helical" evidence="9">
    <location>
        <begin position="355"/>
        <end position="374"/>
    </location>
</feature>
<keyword evidence="4" id="KW-1003">Cell membrane</keyword>
<comment type="caution">
    <text evidence="10">The sequence shown here is derived from an EMBL/GenBank/DDBJ whole genome shotgun (WGS) entry which is preliminary data.</text>
</comment>
<evidence type="ECO:0000256" key="5">
    <source>
        <dbReference type="ARBA" id="ARBA00022692"/>
    </source>
</evidence>
<evidence type="ECO:0000256" key="9">
    <source>
        <dbReference type="SAM" id="Phobius"/>
    </source>
</evidence>
<evidence type="ECO:0000256" key="4">
    <source>
        <dbReference type="ARBA" id="ARBA00022475"/>
    </source>
</evidence>
<protein>
    <submittedName>
        <fullName evidence="10">Sodium:solute symporter</fullName>
    </submittedName>
</protein>
<evidence type="ECO:0000256" key="1">
    <source>
        <dbReference type="ARBA" id="ARBA00004141"/>
    </source>
</evidence>
<feature type="transmembrane region" description="Helical" evidence="9">
    <location>
        <begin position="6"/>
        <end position="30"/>
    </location>
</feature>
<dbReference type="EMBL" id="SKBU01000012">
    <property type="protein sequence ID" value="TCJ18302.1"/>
    <property type="molecule type" value="Genomic_DNA"/>
</dbReference>
<keyword evidence="6 9" id="KW-1133">Transmembrane helix</keyword>
<dbReference type="Gene3D" id="1.20.1730.10">
    <property type="entry name" value="Sodium/glucose cotransporter"/>
    <property type="match status" value="1"/>
</dbReference>
<organism evidence="10 11">
    <name type="scientific">Rubrobacter taiwanensis</name>
    <dbReference type="NCBI Taxonomy" id="185139"/>
    <lineage>
        <taxon>Bacteria</taxon>
        <taxon>Bacillati</taxon>
        <taxon>Actinomycetota</taxon>
        <taxon>Rubrobacteria</taxon>
        <taxon>Rubrobacterales</taxon>
        <taxon>Rubrobacteraceae</taxon>
        <taxon>Rubrobacter</taxon>
    </lineage>
</organism>
<comment type="similarity">
    <text evidence="2 8">Belongs to the sodium:solute symporter (SSF) (TC 2.A.21) family.</text>
</comment>
<keyword evidence="7 9" id="KW-0472">Membrane</keyword>
<sequence length="476" mass="49308">MSGGVAAALLFLVAAGFAAAGIAYSSRFIGSLEDYITARSSLGAAATAATLVASGMGAWILFSPAEAATWGGLPAIAGYALGAAAPLLVFIPLGRRLRRLMPEGHTLTEYVRHRYGRGMYLFTLLVISFYMFIFLAAELTGMALIASLVAGVPLWVTALIVMTATLAYTAYGGLKASIFTDTVQTVLILPLLAVLLAGGYLALGGAGPALAGLEERAPQLLDWSYLPGLEGALTLVIAILAANLFHQGYWQRVYATRSARSLRTGFLVAAAAVIPIVLALGLFGLAAVGLDRAGTPSVALFSVLLEALPPALVAVLAILGLALVMSSADSLLNGLASIVAVDLRRAMPGVRASSLLRISRWSTVALALPLLLIASQGYSVLYLFLLADLVCAAAAFPVFYGLYSERYTGRAAIWSTLAGLAAGGLLFPDPDMTRGSLLGAFAAAALVPVAVSLVLTPRRSTFDLESLAGAARSIRD</sequence>
<feature type="transmembrane region" description="Helical" evidence="9">
    <location>
        <begin position="310"/>
        <end position="343"/>
    </location>
</feature>
<dbReference type="GO" id="GO:0005886">
    <property type="term" value="C:plasma membrane"/>
    <property type="evidence" value="ECO:0007669"/>
    <property type="project" value="TreeGrafter"/>
</dbReference>
<dbReference type="RefSeq" id="WP_132689903.1">
    <property type="nucleotide sequence ID" value="NZ_SKBU01000012.1"/>
</dbReference>